<feature type="domain" description="HD/PDEase" evidence="1">
    <location>
        <begin position="23"/>
        <end position="144"/>
    </location>
</feature>
<dbReference type="Pfam" id="PF01966">
    <property type="entry name" value="HD"/>
    <property type="match status" value="1"/>
</dbReference>
<keyword evidence="3" id="KW-1185">Reference proteome</keyword>
<evidence type="ECO:0000313" key="2">
    <source>
        <dbReference type="EMBL" id="NHC34988.1"/>
    </source>
</evidence>
<organism evidence="2 3">
    <name type="scientific">Scytonema millei VB511283</name>
    <dbReference type="NCBI Taxonomy" id="1245923"/>
    <lineage>
        <taxon>Bacteria</taxon>
        <taxon>Bacillati</taxon>
        <taxon>Cyanobacteriota</taxon>
        <taxon>Cyanophyceae</taxon>
        <taxon>Nostocales</taxon>
        <taxon>Scytonemataceae</taxon>
        <taxon>Scytonema</taxon>
    </lineage>
</organism>
<sequence>MKDLSIPDSTLAKKATQLVAALSPKFLYNHCIRTYLFAEAIGKRDGLKYDRELLYLGAVMHDLGLTERFDGNQRFEVDGADAAKTFLLEHGLSIEKGEVIWDAIALHTSIGIASRKQPEIALVHLGAGADVFGLRLQEISPEIVEQVTYAYPRLNVNKSLTDLLVAQVKRKPEVVAFTWLADLGKCHIHGFNCPSFDDMIRNSPFSE</sequence>
<accession>A0A9X5E4X4</accession>
<dbReference type="AlphaFoldDB" id="A0A9X5E4X4"/>
<name>A0A9X5E4X4_9CYAN</name>
<dbReference type="EMBL" id="JTJC03000002">
    <property type="protein sequence ID" value="NHC34988.1"/>
    <property type="molecule type" value="Genomic_DNA"/>
</dbReference>
<dbReference type="Proteomes" id="UP000031532">
    <property type="component" value="Unassembled WGS sequence"/>
</dbReference>
<dbReference type="RefSeq" id="WP_052290162.1">
    <property type="nucleotide sequence ID" value="NZ_JTJC03000002.1"/>
</dbReference>
<gene>
    <name evidence="2" type="ORF">QH73_0010005</name>
</gene>
<reference evidence="2 3" key="1">
    <citation type="journal article" date="2015" name="Genome Announc.">
        <title>Draft Genome Sequence of the Terrestrial Cyanobacterium Scytonema millei VB511283, Isolated from Eastern India.</title>
        <authorList>
            <person name="Sen D."/>
            <person name="Chandrababunaidu M.M."/>
            <person name="Singh D."/>
            <person name="Sanghi N."/>
            <person name="Ghorai A."/>
            <person name="Mishra G.P."/>
            <person name="Madduluri M."/>
            <person name="Adhikary S.P."/>
            <person name="Tripathy S."/>
        </authorList>
    </citation>
    <scope>NUCLEOTIDE SEQUENCE [LARGE SCALE GENOMIC DNA]</scope>
    <source>
        <strain evidence="2 3">VB511283</strain>
    </source>
</reference>
<protein>
    <submittedName>
        <fullName evidence="2">HD domain-containing protein</fullName>
    </submittedName>
</protein>
<dbReference type="PANTHER" id="PTHR35569">
    <property type="entry name" value="CYANAMIDE HYDRATASE DDI2-RELATED"/>
    <property type="match status" value="1"/>
</dbReference>
<dbReference type="InterPro" id="IPR006674">
    <property type="entry name" value="HD_domain"/>
</dbReference>
<dbReference type="SMART" id="SM00471">
    <property type="entry name" value="HDc"/>
    <property type="match status" value="1"/>
</dbReference>
<dbReference type="PANTHER" id="PTHR35569:SF1">
    <property type="entry name" value="CYANAMIDE HYDRATASE DDI2-RELATED"/>
    <property type="match status" value="1"/>
</dbReference>
<evidence type="ECO:0000313" key="3">
    <source>
        <dbReference type="Proteomes" id="UP000031532"/>
    </source>
</evidence>
<evidence type="ECO:0000259" key="1">
    <source>
        <dbReference type="SMART" id="SM00471"/>
    </source>
</evidence>
<dbReference type="InterPro" id="IPR003607">
    <property type="entry name" value="HD/PDEase_dom"/>
</dbReference>
<dbReference type="OrthoDB" id="8478129at2"/>
<comment type="caution">
    <text evidence="2">The sequence shown here is derived from an EMBL/GenBank/DDBJ whole genome shotgun (WGS) entry which is preliminary data.</text>
</comment>
<dbReference type="Gene3D" id="1.10.3210.10">
    <property type="entry name" value="Hypothetical protein af1432"/>
    <property type="match status" value="1"/>
</dbReference>
<dbReference type="SUPFAM" id="SSF109604">
    <property type="entry name" value="HD-domain/PDEase-like"/>
    <property type="match status" value="1"/>
</dbReference>
<proteinExistence type="predicted"/>